<organism evidence="9 10">
    <name type="scientific">Paenibacillus flagellatus</name>
    <dbReference type="NCBI Taxonomy" id="2211139"/>
    <lineage>
        <taxon>Bacteria</taxon>
        <taxon>Bacillati</taxon>
        <taxon>Bacillota</taxon>
        <taxon>Bacilli</taxon>
        <taxon>Bacillales</taxon>
        <taxon>Paenibacillaceae</taxon>
        <taxon>Paenibacillus</taxon>
    </lineage>
</organism>
<dbReference type="PROSITE" id="PS51736">
    <property type="entry name" value="RECOMBINASES_3"/>
    <property type="match status" value="1"/>
</dbReference>
<dbReference type="InterPro" id="IPR006118">
    <property type="entry name" value="Recombinase_CS"/>
</dbReference>
<evidence type="ECO:0000256" key="6">
    <source>
        <dbReference type="SAM" id="Coils"/>
    </source>
</evidence>
<evidence type="ECO:0000313" key="9">
    <source>
        <dbReference type="EMBL" id="PYI53584.1"/>
    </source>
</evidence>
<dbReference type="InterPro" id="IPR038109">
    <property type="entry name" value="DNA_bind_recomb_sf"/>
</dbReference>
<dbReference type="PANTHER" id="PTHR30461:SF23">
    <property type="entry name" value="DNA RECOMBINASE-RELATED"/>
    <property type="match status" value="1"/>
</dbReference>
<dbReference type="SUPFAM" id="SSF53041">
    <property type="entry name" value="Resolvase-like"/>
    <property type="match status" value="1"/>
</dbReference>
<dbReference type="GO" id="GO:0003677">
    <property type="term" value="F:DNA binding"/>
    <property type="evidence" value="ECO:0007669"/>
    <property type="project" value="UniProtKB-KW"/>
</dbReference>
<name>A0A2V5K6J5_9BACL</name>
<dbReference type="InterPro" id="IPR025827">
    <property type="entry name" value="Zn_ribbon_recom_dom"/>
</dbReference>
<sequence length="505" mass="58957">MIAIYARVSTEEQAKSGYSLQDQVRQCREKAGRGTDVIEYVDDGYSGEFLERPALTKLRDDIREGLIDKVIIYDPDRLSRKLMNQLLVSEEIEKHAELIFVNGDYQKTPEGMLFYQMRGAIAEFEKAKINERMSRGRREKAKQGKVVKDVKVYGYLFNRDTEELEIYQPEARIVQLIYELFTDPKGRVKGINGIAHYLSDIGVPTKRGGVWHRQTVRQILMNETYAGVFYHNKWNTEGILGNKYRGNKEKVSMKLRPRDEWIPVKCPAIIERETFHYAQKLLKESRRRWAGSPKREYLLSGLVRCGDCGNTMPGRQSKNWGKYVMEYTDVKNTAGAKKRGCGKRIRSEELDHFVWETFVNLMLTRGEVAAEAAATAEDNDKASYEQNEVERITTELERIKVARQRLIKFLTNNIDIVDEDDIREQLKDLKANEENLLKQKDEIIALLESQQHEEANEEILKETIEQYLTEESPQLLTIERKQEYLRKVFREIRVYESGKVEFIRL</sequence>
<protein>
    <submittedName>
        <fullName evidence="9">Recombinase family protein</fullName>
    </submittedName>
</protein>
<evidence type="ECO:0000256" key="1">
    <source>
        <dbReference type="ARBA" id="ARBA00022908"/>
    </source>
</evidence>
<keyword evidence="2" id="KW-0238">DNA-binding</keyword>
<dbReference type="CDD" id="cd00338">
    <property type="entry name" value="Ser_Recombinase"/>
    <property type="match status" value="1"/>
</dbReference>
<dbReference type="OrthoDB" id="9811097at2"/>
<gene>
    <name evidence="9" type="ORF">DLM86_17665</name>
</gene>
<keyword evidence="6" id="KW-0175">Coiled coil</keyword>
<dbReference type="InterPro" id="IPR050639">
    <property type="entry name" value="SSR_resolvase"/>
</dbReference>
<dbReference type="EMBL" id="QJVJ01000007">
    <property type="protein sequence ID" value="PYI53584.1"/>
    <property type="molecule type" value="Genomic_DNA"/>
</dbReference>
<proteinExistence type="predicted"/>
<feature type="active site" description="O-(5'-phospho-DNA)-serine intermediate" evidence="4 5">
    <location>
        <position position="9"/>
    </location>
</feature>
<feature type="coiled-coil region" evidence="6">
    <location>
        <begin position="419"/>
        <end position="450"/>
    </location>
</feature>
<dbReference type="GO" id="GO:0015074">
    <property type="term" value="P:DNA integration"/>
    <property type="evidence" value="ECO:0007669"/>
    <property type="project" value="UniProtKB-KW"/>
</dbReference>
<evidence type="ECO:0000256" key="4">
    <source>
        <dbReference type="PIRSR" id="PIRSR606118-50"/>
    </source>
</evidence>
<dbReference type="InterPro" id="IPR036162">
    <property type="entry name" value="Resolvase-like_N_sf"/>
</dbReference>
<dbReference type="GO" id="GO:0000150">
    <property type="term" value="F:DNA strand exchange activity"/>
    <property type="evidence" value="ECO:0007669"/>
    <property type="project" value="InterPro"/>
</dbReference>
<dbReference type="RefSeq" id="WP_110841356.1">
    <property type="nucleotide sequence ID" value="NZ_QJVJ01000007.1"/>
</dbReference>
<dbReference type="AlphaFoldDB" id="A0A2V5K6J5"/>
<dbReference type="InterPro" id="IPR006119">
    <property type="entry name" value="Resolv_N"/>
</dbReference>
<keyword evidence="1" id="KW-0229">DNA integration</keyword>
<dbReference type="Gene3D" id="3.90.1750.20">
    <property type="entry name" value="Putative Large Serine Recombinase, Chain B, Domain 2"/>
    <property type="match status" value="1"/>
</dbReference>
<dbReference type="Proteomes" id="UP000247476">
    <property type="component" value="Unassembled WGS sequence"/>
</dbReference>
<dbReference type="PROSITE" id="PS00397">
    <property type="entry name" value="RECOMBINASES_1"/>
    <property type="match status" value="1"/>
</dbReference>
<reference evidence="9 10" key="1">
    <citation type="submission" date="2018-05" db="EMBL/GenBank/DDBJ databases">
        <title>Paenibacillus flagellatus sp. nov., isolated from selenium mineral soil.</title>
        <authorList>
            <person name="Dai X."/>
        </authorList>
    </citation>
    <scope>NUCLEOTIDE SEQUENCE [LARGE SCALE GENOMIC DNA]</scope>
    <source>
        <strain evidence="9 10">DXL2</strain>
    </source>
</reference>
<dbReference type="InterPro" id="IPR011109">
    <property type="entry name" value="DNA_bind_recombinase_dom"/>
</dbReference>
<feature type="domain" description="Resolvase/invertase-type recombinase catalytic" evidence="7">
    <location>
        <begin position="1"/>
        <end position="144"/>
    </location>
</feature>
<evidence type="ECO:0000259" key="7">
    <source>
        <dbReference type="PROSITE" id="PS51736"/>
    </source>
</evidence>
<dbReference type="Pfam" id="PF07508">
    <property type="entry name" value="Recombinase"/>
    <property type="match status" value="1"/>
</dbReference>
<dbReference type="Gene3D" id="3.40.50.1390">
    <property type="entry name" value="Resolvase, N-terminal catalytic domain"/>
    <property type="match status" value="1"/>
</dbReference>
<evidence type="ECO:0000256" key="3">
    <source>
        <dbReference type="ARBA" id="ARBA00023172"/>
    </source>
</evidence>
<accession>A0A2V5K6J5</accession>
<keyword evidence="3" id="KW-0233">DNA recombination</keyword>
<feature type="domain" description="Recombinase" evidence="8">
    <location>
        <begin position="152"/>
        <end position="288"/>
    </location>
</feature>
<evidence type="ECO:0000259" key="8">
    <source>
        <dbReference type="PROSITE" id="PS51737"/>
    </source>
</evidence>
<evidence type="ECO:0000256" key="2">
    <source>
        <dbReference type="ARBA" id="ARBA00023125"/>
    </source>
</evidence>
<dbReference type="PROSITE" id="PS51737">
    <property type="entry name" value="RECOMBINASE_DNA_BIND"/>
    <property type="match status" value="1"/>
</dbReference>
<dbReference type="Pfam" id="PF00239">
    <property type="entry name" value="Resolvase"/>
    <property type="match status" value="1"/>
</dbReference>
<evidence type="ECO:0000313" key="10">
    <source>
        <dbReference type="Proteomes" id="UP000247476"/>
    </source>
</evidence>
<dbReference type="Pfam" id="PF13408">
    <property type="entry name" value="Zn_ribbon_recom"/>
    <property type="match status" value="1"/>
</dbReference>
<comment type="caution">
    <text evidence="9">The sequence shown here is derived from an EMBL/GenBank/DDBJ whole genome shotgun (WGS) entry which is preliminary data.</text>
</comment>
<evidence type="ECO:0000256" key="5">
    <source>
        <dbReference type="PROSITE-ProRule" id="PRU10137"/>
    </source>
</evidence>
<dbReference type="PANTHER" id="PTHR30461">
    <property type="entry name" value="DNA-INVERTASE FROM LAMBDOID PROPHAGE"/>
    <property type="match status" value="1"/>
</dbReference>
<dbReference type="SMART" id="SM00857">
    <property type="entry name" value="Resolvase"/>
    <property type="match status" value="1"/>
</dbReference>
<keyword evidence="10" id="KW-1185">Reference proteome</keyword>